<evidence type="ECO:0000313" key="9">
    <source>
        <dbReference type="Proteomes" id="UP000009131"/>
    </source>
</evidence>
<dbReference type="eggNOG" id="ENOG502T10K">
    <property type="taxonomic scope" value="Eukaryota"/>
</dbReference>
<dbReference type="PANTHER" id="PTHR21338:SF0">
    <property type="entry name" value="LARGE RIBOSOMAL SUBUNIT PROTEIN ML41"/>
    <property type="match status" value="1"/>
</dbReference>
<keyword evidence="6" id="KW-0687">Ribonucleoprotein</keyword>
<sequence length="169" mass="18562">MSLRATMALQGSRRFPLSSKEGNKDFYKGYGNHPGLGRKATGVRRSKQSRETYHIRPSMIRRFVVPDSLATTEMKPYVALTEKSSQDSIDPPTTPAGWPMADTKPEASRSSLRGGIFGPKGMDGAYYLQLARYNSLRLNQSDLATSASRGVLGHLRDSVSGLLRPKKSA</sequence>
<reference evidence="8 9" key="1">
    <citation type="journal article" date="2011" name="J. Gen. Appl. Microbiol.">
        <title>Draft genome sequencing of the enigmatic basidiomycete Mixia osmundae.</title>
        <authorList>
            <person name="Nishida H."/>
            <person name="Nagatsuka Y."/>
            <person name="Sugiyama J."/>
        </authorList>
    </citation>
    <scope>NUCLEOTIDE SEQUENCE [LARGE SCALE GENOMIC DNA]</scope>
    <source>
        <strain evidence="9">CBS 9802 / IAM 14324 / JCM 22182 / KY 12970</strain>
    </source>
</reference>
<evidence type="ECO:0000256" key="4">
    <source>
        <dbReference type="ARBA" id="ARBA00022980"/>
    </source>
</evidence>
<dbReference type="OrthoDB" id="408933at2759"/>
<comment type="similarity">
    <text evidence="2">Belongs to the mitochondrion-specific ribosomal protein mL41 family.</text>
</comment>
<dbReference type="InterPro" id="IPR019189">
    <property type="entry name" value="Ribosomal_mL41"/>
</dbReference>
<name>G7E6I0_MIXOS</name>
<dbReference type="Proteomes" id="UP000009131">
    <property type="component" value="Unassembled WGS sequence"/>
</dbReference>
<reference evidence="8 9" key="2">
    <citation type="journal article" date="2012" name="Open Biol.">
        <title>Characteristics of nucleosomes and linker DNA regions on the genome of the basidiomycete Mixia osmundae revealed by mono- and dinucleosome mapping.</title>
        <authorList>
            <person name="Nishida H."/>
            <person name="Kondo S."/>
            <person name="Matsumoto T."/>
            <person name="Suzuki Y."/>
            <person name="Yoshikawa H."/>
            <person name="Taylor T.D."/>
            <person name="Sugiyama J."/>
        </authorList>
    </citation>
    <scope>NUCLEOTIDE SEQUENCE [LARGE SCALE GENOMIC DNA]</scope>
    <source>
        <strain evidence="9">CBS 9802 / IAM 14324 / JCM 22182 / KY 12970</strain>
    </source>
</reference>
<dbReference type="RefSeq" id="XP_014568964.1">
    <property type="nucleotide sequence ID" value="XM_014713478.1"/>
</dbReference>
<organism evidence="8 9">
    <name type="scientific">Mixia osmundae (strain CBS 9802 / IAM 14324 / JCM 22182 / KY 12970)</name>
    <dbReference type="NCBI Taxonomy" id="764103"/>
    <lineage>
        <taxon>Eukaryota</taxon>
        <taxon>Fungi</taxon>
        <taxon>Dikarya</taxon>
        <taxon>Basidiomycota</taxon>
        <taxon>Pucciniomycotina</taxon>
        <taxon>Mixiomycetes</taxon>
        <taxon>Mixiales</taxon>
        <taxon>Mixiaceae</taxon>
        <taxon>Mixia</taxon>
    </lineage>
</organism>
<comment type="subcellular location">
    <subcellularLocation>
        <location evidence="1">Mitochondrion</location>
    </subcellularLocation>
</comment>
<dbReference type="EMBL" id="BABT02000152">
    <property type="protein sequence ID" value="GAA98440.1"/>
    <property type="molecule type" value="Genomic_DNA"/>
</dbReference>
<comment type="caution">
    <text evidence="8">The sequence shown here is derived from an EMBL/GenBank/DDBJ whole genome shotgun (WGS) entry which is preliminary data.</text>
</comment>
<dbReference type="HOGENOM" id="CLU_1627903_0_0_1"/>
<proteinExistence type="inferred from homology"/>
<dbReference type="OMA" id="RMRTFVV"/>
<keyword evidence="9" id="KW-1185">Reference proteome</keyword>
<evidence type="ECO:0000313" key="8">
    <source>
        <dbReference type="EMBL" id="GAA98440.1"/>
    </source>
</evidence>
<dbReference type="GO" id="GO:0003735">
    <property type="term" value="F:structural constituent of ribosome"/>
    <property type="evidence" value="ECO:0007669"/>
    <property type="project" value="InterPro"/>
</dbReference>
<keyword evidence="5" id="KW-0496">Mitochondrion</keyword>
<protein>
    <submittedName>
        <fullName evidence="8">Uncharacterized protein</fullName>
    </submittedName>
</protein>
<evidence type="ECO:0000256" key="7">
    <source>
        <dbReference type="SAM" id="MobiDB-lite"/>
    </source>
</evidence>
<keyword evidence="4" id="KW-0689">Ribosomal protein</keyword>
<evidence type="ECO:0000256" key="5">
    <source>
        <dbReference type="ARBA" id="ARBA00023128"/>
    </source>
</evidence>
<evidence type="ECO:0000256" key="3">
    <source>
        <dbReference type="ARBA" id="ARBA00022946"/>
    </source>
</evidence>
<dbReference type="GO" id="GO:0005762">
    <property type="term" value="C:mitochondrial large ribosomal subunit"/>
    <property type="evidence" value="ECO:0007669"/>
    <property type="project" value="InterPro"/>
</dbReference>
<evidence type="ECO:0000256" key="6">
    <source>
        <dbReference type="ARBA" id="ARBA00023274"/>
    </source>
</evidence>
<dbReference type="Pfam" id="PF09809">
    <property type="entry name" value="MRP-L27"/>
    <property type="match status" value="1"/>
</dbReference>
<accession>G7E6I0</accession>
<dbReference type="GO" id="GO:0006412">
    <property type="term" value="P:translation"/>
    <property type="evidence" value="ECO:0007669"/>
    <property type="project" value="TreeGrafter"/>
</dbReference>
<dbReference type="InParanoid" id="G7E6I0"/>
<feature type="region of interest" description="Disordered" evidence="7">
    <location>
        <begin position="29"/>
        <end position="51"/>
    </location>
</feature>
<gene>
    <name evidence="8" type="primary">Mo05126</name>
    <name evidence="8" type="ORF">E5Q_05126</name>
</gene>
<keyword evidence="3" id="KW-0809">Transit peptide</keyword>
<dbReference type="PANTHER" id="PTHR21338">
    <property type="entry name" value="MITOCHONDRIAL RIBOSOMAL PROTEIN L41"/>
    <property type="match status" value="1"/>
</dbReference>
<feature type="region of interest" description="Disordered" evidence="7">
    <location>
        <begin position="81"/>
        <end position="115"/>
    </location>
</feature>
<evidence type="ECO:0000256" key="1">
    <source>
        <dbReference type="ARBA" id="ARBA00004173"/>
    </source>
</evidence>
<dbReference type="AlphaFoldDB" id="G7E6I0"/>
<evidence type="ECO:0000256" key="2">
    <source>
        <dbReference type="ARBA" id="ARBA00010152"/>
    </source>
</evidence>